<dbReference type="InterPro" id="IPR050221">
    <property type="entry name" value="26S_Proteasome_ATPase"/>
</dbReference>
<dbReference type="InterPro" id="IPR003593">
    <property type="entry name" value="AAA+_ATPase"/>
</dbReference>
<name>A0A1H6Y840_9FLAO</name>
<comment type="similarity">
    <text evidence="1">Belongs to the AAA ATPase family.</text>
</comment>
<dbReference type="SUPFAM" id="SSF52540">
    <property type="entry name" value="P-loop containing nucleoside triphosphate hydrolases"/>
    <property type="match status" value="1"/>
</dbReference>
<dbReference type="SMART" id="SM00382">
    <property type="entry name" value="AAA"/>
    <property type="match status" value="1"/>
</dbReference>
<dbReference type="GeneID" id="82258671"/>
<dbReference type="GO" id="GO:0005524">
    <property type="term" value="F:ATP binding"/>
    <property type="evidence" value="ECO:0007669"/>
    <property type="project" value="UniProtKB-KW"/>
</dbReference>
<organism evidence="5 6">
    <name type="scientific">Myroides marinus</name>
    <dbReference type="NCBI Taxonomy" id="703342"/>
    <lineage>
        <taxon>Bacteria</taxon>
        <taxon>Pseudomonadati</taxon>
        <taxon>Bacteroidota</taxon>
        <taxon>Flavobacteriia</taxon>
        <taxon>Flavobacteriales</taxon>
        <taxon>Flavobacteriaceae</taxon>
        <taxon>Myroides</taxon>
    </lineage>
</organism>
<evidence type="ECO:0000256" key="2">
    <source>
        <dbReference type="ARBA" id="ARBA00022741"/>
    </source>
</evidence>
<proteinExistence type="inferred from homology"/>
<keyword evidence="2" id="KW-0547">Nucleotide-binding</keyword>
<dbReference type="GO" id="GO:0016887">
    <property type="term" value="F:ATP hydrolysis activity"/>
    <property type="evidence" value="ECO:0007669"/>
    <property type="project" value="InterPro"/>
</dbReference>
<dbReference type="EMBL" id="FNYS01000029">
    <property type="protein sequence ID" value="SEJ37401.1"/>
    <property type="molecule type" value="Genomic_DNA"/>
</dbReference>
<dbReference type="Pfam" id="PF00004">
    <property type="entry name" value="AAA"/>
    <property type="match status" value="1"/>
</dbReference>
<dbReference type="Gene3D" id="3.40.50.300">
    <property type="entry name" value="P-loop containing nucleotide triphosphate hydrolases"/>
    <property type="match status" value="1"/>
</dbReference>
<dbReference type="AlphaFoldDB" id="A0A1H6Y840"/>
<accession>A0A1H6Y840</accession>
<dbReference type="RefSeq" id="WP_074748131.1">
    <property type="nucleotide sequence ID" value="NZ_FNYS01000029.1"/>
</dbReference>
<reference evidence="5 6" key="1">
    <citation type="submission" date="2016-10" db="EMBL/GenBank/DDBJ databases">
        <authorList>
            <person name="de Groot N.N."/>
        </authorList>
    </citation>
    <scope>NUCLEOTIDE SEQUENCE [LARGE SCALE GENOMIC DNA]</scope>
    <source>
        <strain evidence="5 6">DSM 23048</strain>
    </source>
</reference>
<dbReference type="CDD" id="cd19481">
    <property type="entry name" value="RecA-like_protease"/>
    <property type="match status" value="1"/>
</dbReference>
<dbReference type="InterPro" id="IPR003959">
    <property type="entry name" value="ATPase_AAA_core"/>
</dbReference>
<protein>
    <submittedName>
        <fullName evidence="5">ATPase family associated with various cellular activities (AAA)</fullName>
    </submittedName>
</protein>
<keyword evidence="3" id="KW-0067">ATP-binding</keyword>
<evidence type="ECO:0000256" key="3">
    <source>
        <dbReference type="ARBA" id="ARBA00022840"/>
    </source>
</evidence>
<evidence type="ECO:0000256" key="1">
    <source>
        <dbReference type="ARBA" id="ARBA00006914"/>
    </source>
</evidence>
<evidence type="ECO:0000313" key="5">
    <source>
        <dbReference type="EMBL" id="SEJ37401.1"/>
    </source>
</evidence>
<sequence>MNLSELLIKDNEALAFEDVFLDEKQRIILDQLVKECTYFSELTDLGLPVNNKVFLHGSSGCGKTTTAKALAKRLNKTIIILDLSTIVSAKLGETSQHIKLVFEKASRERAVLFLDEFDQIGKSRAVDDKDVGEMRRIVNTLIQLIDYFSPNSVLICASNHADIIDQALMRRFQLRLNYELPSQEQLDNYYDRLISNFPSHFALFKRKYNVSYAEAKDYALTSIKKQVINQLEARDKI</sequence>
<dbReference type="Proteomes" id="UP000183077">
    <property type="component" value="Unassembled WGS sequence"/>
</dbReference>
<gene>
    <name evidence="5" type="ORF">SAMN04488018_12915</name>
</gene>
<dbReference type="InterPro" id="IPR027417">
    <property type="entry name" value="P-loop_NTPase"/>
</dbReference>
<evidence type="ECO:0000313" key="6">
    <source>
        <dbReference type="Proteomes" id="UP000183077"/>
    </source>
</evidence>
<dbReference type="PANTHER" id="PTHR23073">
    <property type="entry name" value="26S PROTEASOME REGULATORY SUBUNIT"/>
    <property type="match status" value="1"/>
</dbReference>
<feature type="domain" description="AAA+ ATPase" evidence="4">
    <location>
        <begin position="49"/>
        <end position="182"/>
    </location>
</feature>
<evidence type="ECO:0000259" key="4">
    <source>
        <dbReference type="SMART" id="SM00382"/>
    </source>
</evidence>